<reference evidence="1" key="2">
    <citation type="submission" date="2022-01" db="EMBL/GenBank/DDBJ databases">
        <authorList>
            <person name="Yamashiro T."/>
            <person name="Shiraishi A."/>
            <person name="Satake H."/>
            <person name="Nakayama K."/>
        </authorList>
    </citation>
    <scope>NUCLEOTIDE SEQUENCE</scope>
</reference>
<dbReference type="InterPro" id="IPR053134">
    <property type="entry name" value="RNA-dir_DNA_polymerase"/>
</dbReference>
<dbReference type="InterPro" id="IPR043502">
    <property type="entry name" value="DNA/RNA_pol_sf"/>
</dbReference>
<dbReference type="EMBL" id="BQNB010013685">
    <property type="protein sequence ID" value="GJT19029.1"/>
    <property type="molecule type" value="Genomic_DNA"/>
</dbReference>
<dbReference type="Proteomes" id="UP001151760">
    <property type="component" value="Unassembled WGS sequence"/>
</dbReference>
<dbReference type="Gene3D" id="3.30.70.270">
    <property type="match status" value="1"/>
</dbReference>
<dbReference type="SUPFAM" id="SSF56672">
    <property type="entry name" value="DNA/RNA polymerases"/>
    <property type="match status" value="1"/>
</dbReference>
<keyword evidence="2" id="KW-1185">Reference proteome</keyword>
<dbReference type="InterPro" id="IPR043128">
    <property type="entry name" value="Rev_trsase/Diguanyl_cyclase"/>
</dbReference>
<comment type="caution">
    <text evidence="1">The sequence shown here is derived from an EMBL/GenBank/DDBJ whole genome shotgun (WGS) entry which is preliminary data.</text>
</comment>
<protein>
    <submittedName>
        <fullName evidence="1">Uncharacterized protein</fullName>
    </submittedName>
</protein>
<reference evidence="1" key="1">
    <citation type="journal article" date="2022" name="Int. J. Mol. Sci.">
        <title>Draft Genome of Tanacetum Coccineum: Genomic Comparison of Closely Related Tanacetum-Family Plants.</title>
        <authorList>
            <person name="Yamashiro T."/>
            <person name="Shiraishi A."/>
            <person name="Nakayama K."/>
            <person name="Satake H."/>
        </authorList>
    </citation>
    <scope>NUCLEOTIDE SEQUENCE</scope>
</reference>
<name>A0ABQ5C1P9_9ASTR</name>
<proteinExistence type="predicted"/>
<dbReference type="PANTHER" id="PTHR24559:SF444">
    <property type="entry name" value="REVERSE TRANSCRIPTASE DOMAIN-CONTAINING PROTEIN"/>
    <property type="match status" value="1"/>
</dbReference>
<gene>
    <name evidence="1" type="ORF">Tco_0877735</name>
</gene>
<sequence>MGSSSSIRQEERWIVTGAVVYSKIDPEVRFSLIRVREEDHLEDAFRTSIYEHFEFQVMPFGLTNAPAVTSKSTRRRASEDNIGVGVVERRQRSCMQNCPSVIYGSQSRVTSGLGGVLRRFQLRLFKDRQTITKAHFKRRFKFEWGEQSEAAFSLLKQEVV</sequence>
<evidence type="ECO:0000313" key="1">
    <source>
        <dbReference type="EMBL" id="GJT19029.1"/>
    </source>
</evidence>
<organism evidence="1 2">
    <name type="scientific">Tanacetum coccineum</name>
    <dbReference type="NCBI Taxonomy" id="301880"/>
    <lineage>
        <taxon>Eukaryota</taxon>
        <taxon>Viridiplantae</taxon>
        <taxon>Streptophyta</taxon>
        <taxon>Embryophyta</taxon>
        <taxon>Tracheophyta</taxon>
        <taxon>Spermatophyta</taxon>
        <taxon>Magnoliopsida</taxon>
        <taxon>eudicotyledons</taxon>
        <taxon>Gunneridae</taxon>
        <taxon>Pentapetalae</taxon>
        <taxon>asterids</taxon>
        <taxon>campanulids</taxon>
        <taxon>Asterales</taxon>
        <taxon>Asteraceae</taxon>
        <taxon>Asteroideae</taxon>
        <taxon>Anthemideae</taxon>
        <taxon>Anthemidinae</taxon>
        <taxon>Tanacetum</taxon>
    </lineage>
</organism>
<evidence type="ECO:0000313" key="2">
    <source>
        <dbReference type="Proteomes" id="UP001151760"/>
    </source>
</evidence>
<accession>A0ABQ5C1P9</accession>
<dbReference type="Gene3D" id="3.10.10.10">
    <property type="entry name" value="HIV Type 1 Reverse Transcriptase, subunit A, domain 1"/>
    <property type="match status" value="1"/>
</dbReference>
<dbReference type="PANTHER" id="PTHR24559">
    <property type="entry name" value="TRANSPOSON TY3-I GAG-POL POLYPROTEIN"/>
    <property type="match status" value="1"/>
</dbReference>